<reference evidence="4" key="1">
    <citation type="submission" date="2010-08" db="EMBL/GenBank/DDBJ databases">
        <authorList>
            <consortium name="Caenorhabditis japonica Sequencing Consortium"/>
            <person name="Wilson R.K."/>
        </authorList>
    </citation>
    <scope>NUCLEOTIDE SEQUENCE [LARGE SCALE GENOMIC DNA]</scope>
    <source>
        <strain evidence="4">DF5081</strain>
    </source>
</reference>
<evidence type="ECO:0000313" key="3">
    <source>
        <dbReference type="EnsemblMetazoa" id="CJA36775.1"/>
    </source>
</evidence>
<dbReference type="InterPro" id="IPR013087">
    <property type="entry name" value="Znf_C2H2_type"/>
</dbReference>
<keyword evidence="4" id="KW-1185">Reference proteome</keyword>
<evidence type="ECO:0000313" key="4">
    <source>
        <dbReference type="Proteomes" id="UP000005237"/>
    </source>
</evidence>
<dbReference type="AlphaFoldDB" id="A0A8R1IKH8"/>
<sequence>MPSNTDRKPIEKPVTFPCGECFSTFRAKTNLIRHRRNLHSLQHKCLLCEPVNGRLIDYMIISDHLEKEHGLIRAPRCMCCDHVFLNISSMNEHISNLNNRNCTLRQDKNIAALSKHFPGTLSREFVLTTGKLWNEIASNALFDMSKVGIHWEKNRGESAFDCCVRNIIRVVNCFGLPFEPITSFFGHWNLAGVAHVWVKEEVVDDGFDRDK</sequence>
<protein>
    <submittedName>
        <fullName evidence="3">C2H2-type domain-containing protein</fullName>
    </submittedName>
</protein>
<dbReference type="GO" id="GO:0008270">
    <property type="term" value="F:zinc ion binding"/>
    <property type="evidence" value="ECO:0007669"/>
    <property type="project" value="UniProtKB-KW"/>
</dbReference>
<evidence type="ECO:0000256" key="1">
    <source>
        <dbReference type="PROSITE-ProRule" id="PRU00042"/>
    </source>
</evidence>
<accession>A0A8R1IKH8</accession>
<evidence type="ECO:0000259" key="2">
    <source>
        <dbReference type="PROSITE" id="PS50157"/>
    </source>
</evidence>
<feature type="domain" description="C2H2-type" evidence="2">
    <location>
        <begin position="16"/>
        <end position="44"/>
    </location>
</feature>
<organism evidence="3 4">
    <name type="scientific">Caenorhabditis japonica</name>
    <dbReference type="NCBI Taxonomy" id="281687"/>
    <lineage>
        <taxon>Eukaryota</taxon>
        <taxon>Metazoa</taxon>
        <taxon>Ecdysozoa</taxon>
        <taxon>Nematoda</taxon>
        <taxon>Chromadorea</taxon>
        <taxon>Rhabditida</taxon>
        <taxon>Rhabditina</taxon>
        <taxon>Rhabditomorpha</taxon>
        <taxon>Rhabditoidea</taxon>
        <taxon>Rhabditidae</taxon>
        <taxon>Peloderinae</taxon>
        <taxon>Caenorhabditis</taxon>
    </lineage>
</organism>
<keyword evidence="1" id="KW-0863">Zinc-finger</keyword>
<dbReference type="PROSITE" id="PS00028">
    <property type="entry name" value="ZINC_FINGER_C2H2_1"/>
    <property type="match status" value="1"/>
</dbReference>
<keyword evidence="1" id="KW-0862">Zinc</keyword>
<proteinExistence type="predicted"/>
<dbReference type="Proteomes" id="UP000005237">
    <property type="component" value="Unassembled WGS sequence"/>
</dbReference>
<dbReference type="EnsemblMetazoa" id="CJA36775.1">
    <property type="protein sequence ID" value="CJA36775.1"/>
    <property type="gene ID" value="WBGene00212622"/>
</dbReference>
<name>A0A8R1IKH8_CAEJA</name>
<keyword evidence="1" id="KW-0479">Metal-binding</keyword>
<reference evidence="3" key="2">
    <citation type="submission" date="2022-06" db="UniProtKB">
        <authorList>
            <consortium name="EnsemblMetazoa"/>
        </authorList>
    </citation>
    <scope>IDENTIFICATION</scope>
    <source>
        <strain evidence="3">DF5081</strain>
    </source>
</reference>
<dbReference type="PROSITE" id="PS50157">
    <property type="entry name" value="ZINC_FINGER_C2H2_2"/>
    <property type="match status" value="1"/>
</dbReference>